<dbReference type="PROSITE" id="PS51257">
    <property type="entry name" value="PROKAR_LIPOPROTEIN"/>
    <property type="match status" value="1"/>
</dbReference>
<dbReference type="Pfam" id="PF05617">
    <property type="entry name" value="Prolamin_like"/>
    <property type="match status" value="2"/>
</dbReference>
<dbReference type="PANTHER" id="PTHR31181:SF60">
    <property type="entry name" value="PROLAMIN-LIKE DOMAIN-CONTAINING PROTEIN"/>
    <property type="match status" value="1"/>
</dbReference>
<dbReference type="EMBL" id="JAFEMO010000003">
    <property type="protein sequence ID" value="KAH7574340.1"/>
    <property type="molecule type" value="Genomic_DNA"/>
</dbReference>
<gene>
    <name evidence="4" type="ORF">JRO89_XS03G0284300</name>
</gene>
<dbReference type="PANTHER" id="PTHR31181">
    <property type="entry name" value="EGG CELL-SECRETED PROTEIN 1.4"/>
    <property type="match status" value="1"/>
</dbReference>
<feature type="signal peptide" evidence="2">
    <location>
        <begin position="1"/>
        <end position="26"/>
    </location>
</feature>
<organism evidence="4 5">
    <name type="scientific">Xanthoceras sorbifolium</name>
    <dbReference type="NCBI Taxonomy" id="99658"/>
    <lineage>
        <taxon>Eukaryota</taxon>
        <taxon>Viridiplantae</taxon>
        <taxon>Streptophyta</taxon>
        <taxon>Embryophyta</taxon>
        <taxon>Tracheophyta</taxon>
        <taxon>Spermatophyta</taxon>
        <taxon>Magnoliopsida</taxon>
        <taxon>eudicotyledons</taxon>
        <taxon>Gunneridae</taxon>
        <taxon>Pentapetalae</taxon>
        <taxon>rosids</taxon>
        <taxon>malvids</taxon>
        <taxon>Sapindales</taxon>
        <taxon>Sapindaceae</taxon>
        <taxon>Xanthoceroideae</taxon>
        <taxon>Xanthoceras</taxon>
    </lineage>
</organism>
<accession>A0ABQ8ICF8</accession>
<dbReference type="InterPro" id="IPR008502">
    <property type="entry name" value="Prolamin-like"/>
</dbReference>
<evidence type="ECO:0000313" key="4">
    <source>
        <dbReference type="EMBL" id="KAH7574340.1"/>
    </source>
</evidence>
<protein>
    <recommendedName>
        <fullName evidence="3">Prolamin-like domain-containing protein</fullName>
    </recommendedName>
</protein>
<dbReference type="Proteomes" id="UP000827721">
    <property type="component" value="Unassembled WGS sequence"/>
</dbReference>
<evidence type="ECO:0000256" key="1">
    <source>
        <dbReference type="ARBA" id="ARBA00022729"/>
    </source>
</evidence>
<feature type="domain" description="Prolamin-like" evidence="3">
    <location>
        <begin position="164"/>
        <end position="225"/>
    </location>
</feature>
<name>A0ABQ8ICF8_9ROSI</name>
<feature type="chain" id="PRO_5045243827" description="Prolamin-like domain-containing protein" evidence="2">
    <location>
        <begin position="27"/>
        <end position="248"/>
    </location>
</feature>
<comment type="caution">
    <text evidence="4">The sequence shown here is derived from an EMBL/GenBank/DDBJ whole genome shotgun (WGS) entry which is preliminary data.</text>
</comment>
<feature type="domain" description="Prolamin-like" evidence="3">
    <location>
        <begin position="45"/>
        <end position="106"/>
    </location>
</feature>
<evidence type="ECO:0000259" key="3">
    <source>
        <dbReference type="Pfam" id="PF05617"/>
    </source>
</evidence>
<sequence length="248" mass="26568">MSQARVQFSIALILACVFMVIAPSLAAEPAPGFPPLFEQDPDALKCLSTLQSVQGCVQEVITSFLSHQVQLIGPACCKSLNEVDDKCWPKVFPFDPFFPPLLKNYCATVIAGASPTPTSPTKASVRFSIALIIACVFTVIATTLAAEPAVGLPPLFGQDPDIQKCLSTLQNVQGCVQEIITSFLSHQVQLIGPACCKALNEVDDKCWPKVFPLDPFFPPLLKNYCATVVPGASPTPTPPVRARQVLGN</sequence>
<proteinExistence type="predicted"/>
<evidence type="ECO:0000256" key="2">
    <source>
        <dbReference type="SAM" id="SignalP"/>
    </source>
</evidence>
<reference evidence="4 5" key="1">
    <citation type="submission" date="2021-02" db="EMBL/GenBank/DDBJ databases">
        <title>Plant Genome Project.</title>
        <authorList>
            <person name="Zhang R.-G."/>
        </authorList>
    </citation>
    <scope>NUCLEOTIDE SEQUENCE [LARGE SCALE GENOMIC DNA]</scope>
    <source>
        <tissue evidence="4">Leaves</tissue>
    </source>
</reference>
<keyword evidence="1 2" id="KW-0732">Signal</keyword>
<evidence type="ECO:0000313" key="5">
    <source>
        <dbReference type="Proteomes" id="UP000827721"/>
    </source>
</evidence>
<keyword evidence="5" id="KW-1185">Reference proteome</keyword>